<gene>
    <name evidence="3" type="ORF">GCM10009744_54240</name>
</gene>
<comment type="caution">
    <text evidence="3">The sequence shown here is derived from an EMBL/GenBank/DDBJ whole genome shotgun (WGS) entry which is preliminary data.</text>
</comment>
<evidence type="ECO:0000256" key="2">
    <source>
        <dbReference type="SAM" id="Phobius"/>
    </source>
</evidence>
<keyword evidence="2" id="KW-0472">Membrane</keyword>
<feature type="transmembrane region" description="Helical" evidence="2">
    <location>
        <begin position="63"/>
        <end position="83"/>
    </location>
</feature>
<sequence>MLDTLQTEVLRPPRRRINRLVILIAVLAVALIVGGLVTLKIVSSSDPGSFPQSSAIEDKYGVRFSRVAVVGDGGLITLTYVVLDSEKATRFQSDVQHPPELRSEERDGGTKRVSVMKQGHTLRAGQTYYLVYQNTKGALRHGEDATIRLGDLSLLHAPVL</sequence>
<evidence type="ECO:0000256" key="1">
    <source>
        <dbReference type="SAM" id="MobiDB-lite"/>
    </source>
</evidence>
<proteinExistence type="predicted"/>
<accession>A0ABP4RJQ9</accession>
<dbReference type="EMBL" id="BAAANE010000009">
    <property type="protein sequence ID" value="GAA1654928.1"/>
    <property type="molecule type" value="Genomic_DNA"/>
</dbReference>
<feature type="transmembrane region" description="Helical" evidence="2">
    <location>
        <begin position="20"/>
        <end position="43"/>
    </location>
</feature>
<dbReference type="Proteomes" id="UP001501319">
    <property type="component" value="Unassembled WGS sequence"/>
</dbReference>
<name>A0ABP4RJQ9_9ACTN</name>
<reference evidence="4" key="1">
    <citation type="journal article" date="2019" name="Int. J. Syst. Evol. Microbiol.">
        <title>The Global Catalogue of Microorganisms (GCM) 10K type strain sequencing project: providing services to taxonomists for standard genome sequencing and annotation.</title>
        <authorList>
            <consortium name="The Broad Institute Genomics Platform"/>
            <consortium name="The Broad Institute Genome Sequencing Center for Infectious Disease"/>
            <person name="Wu L."/>
            <person name="Ma J."/>
        </authorList>
    </citation>
    <scope>NUCLEOTIDE SEQUENCE [LARGE SCALE GENOMIC DNA]</scope>
    <source>
        <strain evidence="4">JCM 14306</strain>
    </source>
</reference>
<evidence type="ECO:0008006" key="5">
    <source>
        <dbReference type="Google" id="ProtNLM"/>
    </source>
</evidence>
<keyword evidence="4" id="KW-1185">Reference proteome</keyword>
<protein>
    <recommendedName>
        <fullName evidence="5">DUF1616 domain-containing protein</fullName>
    </recommendedName>
</protein>
<feature type="region of interest" description="Disordered" evidence="1">
    <location>
        <begin position="93"/>
        <end position="112"/>
    </location>
</feature>
<evidence type="ECO:0000313" key="4">
    <source>
        <dbReference type="Proteomes" id="UP001501319"/>
    </source>
</evidence>
<keyword evidence="2" id="KW-0812">Transmembrane</keyword>
<dbReference type="RefSeq" id="WP_344115011.1">
    <property type="nucleotide sequence ID" value="NZ_BAAANE010000009.1"/>
</dbReference>
<evidence type="ECO:0000313" key="3">
    <source>
        <dbReference type="EMBL" id="GAA1654928.1"/>
    </source>
</evidence>
<organism evidence="3 4">
    <name type="scientific">Kribbella alba</name>
    <dbReference type="NCBI Taxonomy" id="190197"/>
    <lineage>
        <taxon>Bacteria</taxon>
        <taxon>Bacillati</taxon>
        <taxon>Actinomycetota</taxon>
        <taxon>Actinomycetes</taxon>
        <taxon>Propionibacteriales</taxon>
        <taxon>Kribbellaceae</taxon>
        <taxon>Kribbella</taxon>
    </lineage>
</organism>
<keyword evidence="2" id="KW-1133">Transmembrane helix</keyword>
<feature type="compositionally biased region" description="Basic and acidic residues" evidence="1">
    <location>
        <begin position="97"/>
        <end position="110"/>
    </location>
</feature>